<dbReference type="Gene3D" id="3.30.1490.270">
    <property type="match status" value="1"/>
</dbReference>
<feature type="domain" description="Circularly permuted ATP-grasp type 2" evidence="1">
    <location>
        <begin position="72"/>
        <end position="398"/>
    </location>
</feature>
<dbReference type="Pfam" id="PF14403">
    <property type="entry name" value="CP_ATPgrasp_2"/>
    <property type="match status" value="1"/>
</dbReference>
<name>A0ABQ5QZP5_9ACTN</name>
<gene>
    <name evidence="2" type="ORF">Pa4123_50460</name>
</gene>
<keyword evidence="3" id="KW-1185">Reference proteome</keyword>
<protein>
    <recommendedName>
        <fullName evidence="1">Circularly permuted ATP-grasp type 2 domain-containing protein</fullName>
    </recommendedName>
</protein>
<evidence type="ECO:0000313" key="2">
    <source>
        <dbReference type="EMBL" id="GLH99770.1"/>
    </source>
</evidence>
<dbReference type="EMBL" id="BSDI01000027">
    <property type="protein sequence ID" value="GLH99770.1"/>
    <property type="molecule type" value="Genomic_DNA"/>
</dbReference>
<sequence>MAEPVRVSARGLALHEAVRRRCAELGPAKLTARRSALERDYRRRGVDFLTDLTPRYFRHPDDDGHLNLDPVPYVITTSDWDRIVRGYAQRLPVFDDLIRVLVDRDQSVIPSHIMDSCAYDRAALAVLTRQRRAVTFVGSDAMVHTDGHVQLVEDNPCTASGMVYGALLSTATRRLVDEFAGFDEDPVIEIGQAIRRVHEELCDTVSAPRIVYLTHGPADPNFVEHAIVAESAGFDLADPEDVTVGGDGTVRLLLGDGTRQVVDLVVCNHSRRFRLTGQLLDAVAKARVPVVNHPATFALSDKYLFGYLPELIRRRYGVAPLLGQPDTVPLIDAGDRRKVFADIREYVIKPRKGLGGKAVLIGATANDEEIRAMREVVSRRSHHFLAQPRVVAARTTSLSRTGGPESLISSVFDIRISGYVGTASTAIAEPLVRADLHGKGLVNVSAGGAQKPMYRVAGG</sequence>
<dbReference type="InterPro" id="IPR025841">
    <property type="entry name" value="CP_ATPgrasp_2"/>
</dbReference>
<dbReference type="Proteomes" id="UP001144280">
    <property type="component" value="Unassembled WGS sequence"/>
</dbReference>
<reference evidence="2" key="1">
    <citation type="submission" date="2022-12" db="EMBL/GenBank/DDBJ databases">
        <title>New Phytohabitans aurantiacus sp. RD004123 nov., an actinomycete isolated from soil.</title>
        <authorList>
            <person name="Triningsih D.W."/>
            <person name="Harunari E."/>
            <person name="Igarashi Y."/>
        </authorList>
    </citation>
    <scope>NUCLEOTIDE SEQUENCE</scope>
    <source>
        <strain evidence="2">RD004123</strain>
    </source>
</reference>
<dbReference type="RefSeq" id="WP_281899656.1">
    <property type="nucleotide sequence ID" value="NZ_BSDI01000027.1"/>
</dbReference>
<organism evidence="2 3">
    <name type="scientific">Phytohabitans aurantiacus</name>
    <dbReference type="NCBI Taxonomy" id="3016789"/>
    <lineage>
        <taxon>Bacteria</taxon>
        <taxon>Bacillati</taxon>
        <taxon>Actinomycetota</taxon>
        <taxon>Actinomycetes</taxon>
        <taxon>Micromonosporales</taxon>
        <taxon>Micromonosporaceae</taxon>
    </lineage>
</organism>
<proteinExistence type="predicted"/>
<dbReference type="PANTHER" id="PTHR34595">
    <property type="entry name" value="BLR5612 PROTEIN"/>
    <property type="match status" value="1"/>
</dbReference>
<evidence type="ECO:0000259" key="1">
    <source>
        <dbReference type="Pfam" id="PF14403"/>
    </source>
</evidence>
<dbReference type="PANTHER" id="PTHR34595:SF7">
    <property type="entry name" value="SLL1039 PROTEIN"/>
    <property type="match status" value="1"/>
</dbReference>
<dbReference type="SUPFAM" id="SSF56059">
    <property type="entry name" value="Glutathione synthetase ATP-binding domain-like"/>
    <property type="match status" value="1"/>
</dbReference>
<dbReference type="Gene3D" id="3.40.50.11290">
    <property type="match status" value="1"/>
</dbReference>
<dbReference type="InterPro" id="IPR051680">
    <property type="entry name" value="ATP-dep_Glu-Cys_Ligase-2"/>
</dbReference>
<accession>A0ABQ5QZP5</accession>
<evidence type="ECO:0000313" key="3">
    <source>
        <dbReference type="Proteomes" id="UP001144280"/>
    </source>
</evidence>
<comment type="caution">
    <text evidence="2">The sequence shown here is derived from an EMBL/GenBank/DDBJ whole genome shotgun (WGS) entry which is preliminary data.</text>
</comment>